<feature type="transmembrane region" description="Helical" evidence="5">
    <location>
        <begin position="20"/>
        <end position="43"/>
    </location>
</feature>
<keyword evidence="9" id="KW-1185">Reference proteome</keyword>
<dbReference type="Proteomes" id="UP000242133">
    <property type="component" value="Unassembled WGS sequence"/>
</dbReference>
<dbReference type="GO" id="GO:0007165">
    <property type="term" value="P:signal transduction"/>
    <property type="evidence" value="ECO:0007669"/>
    <property type="project" value="UniProtKB-ARBA"/>
</dbReference>
<dbReference type="PANTHER" id="PTHR44757:SF2">
    <property type="entry name" value="BIOFILM ARCHITECTURE MAINTENANCE PROTEIN MBAA"/>
    <property type="match status" value="1"/>
</dbReference>
<accession>A0A2P8EZP5</accession>
<dbReference type="SUPFAM" id="SSF55785">
    <property type="entry name" value="PYP-like sensor domain (PAS domain)"/>
    <property type="match status" value="2"/>
</dbReference>
<dbReference type="GO" id="GO:0003824">
    <property type="term" value="F:catalytic activity"/>
    <property type="evidence" value="ECO:0007669"/>
    <property type="project" value="UniProtKB-ARBA"/>
</dbReference>
<dbReference type="Pfam" id="PF13188">
    <property type="entry name" value="PAS_8"/>
    <property type="match status" value="1"/>
</dbReference>
<dbReference type="Gene3D" id="3.30.450.20">
    <property type="entry name" value="PAS domain"/>
    <property type="match status" value="2"/>
</dbReference>
<evidence type="ECO:0000259" key="7">
    <source>
        <dbReference type="PROSITE" id="PS50839"/>
    </source>
</evidence>
<comment type="subcellular location">
    <subcellularLocation>
        <location evidence="1">Membrane</location>
    </subcellularLocation>
</comment>
<evidence type="ECO:0000256" key="2">
    <source>
        <dbReference type="ARBA" id="ARBA00022692"/>
    </source>
</evidence>
<dbReference type="SMART" id="SM00091">
    <property type="entry name" value="PAS"/>
    <property type="match status" value="2"/>
</dbReference>
<dbReference type="InterPro" id="IPR042240">
    <property type="entry name" value="CHASE_sf"/>
</dbReference>
<protein>
    <submittedName>
        <fullName evidence="8">PAS domain S-box-containing protein</fullName>
    </submittedName>
</protein>
<dbReference type="SMART" id="SM01079">
    <property type="entry name" value="CHASE"/>
    <property type="match status" value="1"/>
</dbReference>
<dbReference type="GO" id="GO:0016020">
    <property type="term" value="C:membrane"/>
    <property type="evidence" value="ECO:0007669"/>
    <property type="project" value="UniProtKB-SubCell"/>
</dbReference>
<feature type="domain" description="CHASE" evidence="7">
    <location>
        <begin position="151"/>
        <end position="251"/>
    </location>
</feature>
<evidence type="ECO:0000256" key="3">
    <source>
        <dbReference type="ARBA" id="ARBA00022989"/>
    </source>
</evidence>
<evidence type="ECO:0000313" key="8">
    <source>
        <dbReference type="EMBL" id="PSL14926.1"/>
    </source>
</evidence>
<feature type="transmembrane region" description="Helical" evidence="5">
    <location>
        <begin position="319"/>
        <end position="340"/>
    </location>
</feature>
<proteinExistence type="predicted"/>
<dbReference type="RefSeq" id="WP_106591145.1">
    <property type="nucleotide sequence ID" value="NZ_PYGI01000006.1"/>
</dbReference>
<sequence>MQPELHRNNGSNGINTRNRIWQTPFLAILVLITGLGLSLLLAIQSAQSDRERLQERFHATTMQTTQGIQEKADRFSLLLMAGRGMVLNNDTLPPHALNERWHRMFDSYPINYTDLGLVGLSFTQYIPAHERDQLIADFNRSSTRTLRIFPPPPAGQPSLAILHLVPRSIENRMQGYDLMSEDKRRMASLEAIRNNRMTLSQPLSLLPTDVNSLDYLQILPVRMLDNDGHTLGIITAGFSMSTLITSSLSDLQIPLRIQLVDPRTAHPSPSFDSHPQQPLNTVHMSKTSTLNIGGQPLTLRISNLDLSANHIYLRRYDTAILVSGLSISLLLTLALMFFIITRQQAVQLSHTMSSRAEEMYQRYRSLFTQSPEAIVVHVDGIVELANQHAARLFGCNSPEELYHCHIKDLVHADSLAFAYRRREALTQGQHLEPAEQKLIRLNGQVFTAEVSSALTSHKGQDAIQVVFRDITHEKQKRLEARIATIVFSHCRDAIMVTNTEGKIELVNKAFEELTGYTAKSINGRTPDALNAGHHNSDFFYALWSSLKSSGQWRGDIVNRHRNGHLYIQDTDIITLHDENQQASHFICLMRDVTEQRGSSEYFRLRAEENAGTG</sequence>
<comment type="caution">
    <text evidence="8">The sequence shown here is derived from an EMBL/GenBank/DDBJ whole genome shotgun (WGS) entry which is preliminary data.</text>
</comment>
<evidence type="ECO:0000256" key="1">
    <source>
        <dbReference type="ARBA" id="ARBA00004370"/>
    </source>
</evidence>
<dbReference type="PANTHER" id="PTHR44757">
    <property type="entry name" value="DIGUANYLATE CYCLASE DGCP"/>
    <property type="match status" value="1"/>
</dbReference>
<evidence type="ECO:0000313" key="9">
    <source>
        <dbReference type="Proteomes" id="UP000242133"/>
    </source>
</evidence>
<reference evidence="8 9" key="1">
    <citation type="submission" date="2018-03" db="EMBL/GenBank/DDBJ databases">
        <title>Genomic Encyclopedia of Archaeal and Bacterial Type Strains, Phase II (KMG-II): from individual species to whole genera.</title>
        <authorList>
            <person name="Goeker M."/>
        </authorList>
    </citation>
    <scope>NUCLEOTIDE SEQUENCE [LARGE SCALE GENOMIC DNA]</scope>
    <source>
        <strain evidence="8 9">DSM 17586</strain>
    </source>
</reference>
<dbReference type="NCBIfam" id="TIGR00229">
    <property type="entry name" value="sensory_box"/>
    <property type="match status" value="2"/>
</dbReference>
<dbReference type="AlphaFoldDB" id="A0A2P8EZP5"/>
<dbReference type="Pfam" id="PF03924">
    <property type="entry name" value="CHASE"/>
    <property type="match status" value="1"/>
</dbReference>
<dbReference type="Gene3D" id="3.30.450.350">
    <property type="entry name" value="CHASE domain"/>
    <property type="match status" value="1"/>
</dbReference>
<dbReference type="InterPro" id="IPR052155">
    <property type="entry name" value="Biofilm_reg_signaling"/>
</dbReference>
<dbReference type="PROSITE" id="PS50112">
    <property type="entry name" value="PAS"/>
    <property type="match status" value="1"/>
</dbReference>
<evidence type="ECO:0000256" key="4">
    <source>
        <dbReference type="ARBA" id="ARBA00023136"/>
    </source>
</evidence>
<dbReference type="EMBL" id="PYGI01000006">
    <property type="protein sequence ID" value="PSL14926.1"/>
    <property type="molecule type" value="Genomic_DNA"/>
</dbReference>
<keyword evidence="2 5" id="KW-0812">Transmembrane</keyword>
<dbReference type="Pfam" id="PF13426">
    <property type="entry name" value="PAS_9"/>
    <property type="match status" value="1"/>
</dbReference>
<dbReference type="InterPro" id="IPR035965">
    <property type="entry name" value="PAS-like_dom_sf"/>
</dbReference>
<dbReference type="InterPro" id="IPR000014">
    <property type="entry name" value="PAS"/>
</dbReference>
<dbReference type="PROSITE" id="PS50839">
    <property type="entry name" value="CHASE"/>
    <property type="match status" value="1"/>
</dbReference>
<feature type="domain" description="PAS" evidence="6">
    <location>
        <begin position="492"/>
        <end position="525"/>
    </location>
</feature>
<dbReference type="CDD" id="cd00130">
    <property type="entry name" value="PAS"/>
    <property type="match status" value="2"/>
</dbReference>
<dbReference type="InterPro" id="IPR006189">
    <property type="entry name" value="CHASE_dom"/>
</dbReference>
<organism evidence="8 9">
    <name type="scientific">Marinobacterium halophilum</name>
    <dbReference type="NCBI Taxonomy" id="267374"/>
    <lineage>
        <taxon>Bacteria</taxon>
        <taxon>Pseudomonadati</taxon>
        <taxon>Pseudomonadota</taxon>
        <taxon>Gammaproteobacteria</taxon>
        <taxon>Oceanospirillales</taxon>
        <taxon>Oceanospirillaceae</taxon>
        <taxon>Marinobacterium</taxon>
    </lineage>
</organism>
<keyword evidence="3 5" id="KW-1133">Transmembrane helix</keyword>
<dbReference type="SMART" id="SM00086">
    <property type="entry name" value="PAC"/>
    <property type="match status" value="2"/>
</dbReference>
<evidence type="ECO:0000256" key="5">
    <source>
        <dbReference type="SAM" id="Phobius"/>
    </source>
</evidence>
<gene>
    <name evidence="8" type="ORF">CLV44_106102</name>
</gene>
<evidence type="ECO:0000259" key="6">
    <source>
        <dbReference type="PROSITE" id="PS50112"/>
    </source>
</evidence>
<name>A0A2P8EZP5_9GAMM</name>
<keyword evidence="4 5" id="KW-0472">Membrane</keyword>
<dbReference type="InterPro" id="IPR001610">
    <property type="entry name" value="PAC"/>
</dbReference>
<dbReference type="OrthoDB" id="9813903at2"/>